<feature type="non-terminal residue" evidence="1">
    <location>
        <position position="42"/>
    </location>
</feature>
<proteinExistence type="predicted"/>
<comment type="caution">
    <text evidence="1">The sequence shown here is derived from an EMBL/GenBank/DDBJ whole genome shotgun (WGS) entry which is preliminary data.</text>
</comment>
<organism evidence="1 2">
    <name type="scientific">Trifolium medium</name>
    <dbReference type="NCBI Taxonomy" id="97028"/>
    <lineage>
        <taxon>Eukaryota</taxon>
        <taxon>Viridiplantae</taxon>
        <taxon>Streptophyta</taxon>
        <taxon>Embryophyta</taxon>
        <taxon>Tracheophyta</taxon>
        <taxon>Spermatophyta</taxon>
        <taxon>Magnoliopsida</taxon>
        <taxon>eudicotyledons</taxon>
        <taxon>Gunneridae</taxon>
        <taxon>Pentapetalae</taxon>
        <taxon>rosids</taxon>
        <taxon>fabids</taxon>
        <taxon>Fabales</taxon>
        <taxon>Fabaceae</taxon>
        <taxon>Papilionoideae</taxon>
        <taxon>50 kb inversion clade</taxon>
        <taxon>NPAAA clade</taxon>
        <taxon>Hologalegina</taxon>
        <taxon>IRL clade</taxon>
        <taxon>Trifolieae</taxon>
        <taxon>Trifolium</taxon>
    </lineage>
</organism>
<evidence type="ECO:0000313" key="1">
    <source>
        <dbReference type="EMBL" id="MCI16923.1"/>
    </source>
</evidence>
<keyword evidence="2" id="KW-1185">Reference proteome</keyword>
<protein>
    <submittedName>
        <fullName evidence="1">Uncharacterized protein</fullName>
    </submittedName>
</protein>
<evidence type="ECO:0000313" key="2">
    <source>
        <dbReference type="Proteomes" id="UP000265520"/>
    </source>
</evidence>
<dbReference type="Proteomes" id="UP000265520">
    <property type="component" value="Unassembled WGS sequence"/>
</dbReference>
<sequence>MGWRVSLHFGRVLLAEVVGSSFWPFHELLCPTVQAVLLAIVV</sequence>
<accession>A0A392PXT7</accession>
<reference evidence="1 2" key="1">
    <citation type="journal article" date="2018" name="Front. Plant Sci.">
        <title>Red Clover (Trifolium pratense) and Zigzag Clover (T. medium) - A Picture of Genomic Similarities and Differences.</title>
        <authorList>
            <person name="Dluhosova J."/>
            <person name="Istvanek J."/>
            <person name="Nedelnik J."/>
            <person name="Repkova J."/>
        </authorList>
    </citation>
    <scope>NUCLEOTIDE SEQUENCE [LARGE SCALE GENOMIC DNA]</scope>
    <source>
        <strain evidence="2">cv. 10/8</strain>
        <tissue evidence="1">Leaf</tissue>
    </source>
</reference>
<name>A0A392PXT7_9FABA</name>
<dbReference type="AlphaFoldDB" id="A0A392PXT7"/>
<dbReference type="EMBL" id="LXQA010103032">
    <property type="protein sequence ID" value="MCI16923.1"/>
    <property type="molecule type" value="Genomic_DNA"/>
</dbReference>